<sequence>MRRHRRQLPARRRPGRRRRGGRGHARRRARIIDPRGKDAMSIDARTWLDQVPPYRPGRKALTEDGSMASNESPFQVSSNVAAAITHEISHIHRYPDPLADSLRHALAIEHNVDPDQILVGNGSDELIFLLAIAFLAQRGHAVCADPAYLIDKISTLIVGGRVTQVPLKDWKHDLDTMRDVPAEIGYVVNPHNPTGTTHRFQEISEFVHTCRSQLVVVDEAYVDFADDPDSITAMPLARSGEAAVLRTFSKVHGVAGLRIGYLVAHADVITTLRKIRAPFSVGTLAQAGALAALQDPAHKSRSQAHTRALRSQVQDALREAGLEIVPSQANFVLALAADESGLVDRLSEHGVSVRPGSSLGLPGTVRVSVPSAGGLQLLRKALGLPDASTPPVLSSH</sequence>
<keyword evidence="2 6" id="KW-0808">Transferase</keyword>
<dbReference type="InterPro" id="IPR015421">
    <property type="entry name" value="PyrdxlP-dep_Trfase_major"/>
</dbReference>
<evidence type="ECO:0000313" key="6">
    <source>
        <dbReference type="EMBL" id="RNI25479.1"/>
    </source>
</evidence>
<dbReference type="Proteomes" id="UP000271678">
    <property type="component" value="Unassembled WGS sequence"/>
</dbReference>
<accession>A0A3M9MIS5</accession>
<dbReference type="Gene3D" id="3.90.1150.10">
    <property type="entry name" value="Aspartate Aminotransferase, domain 1"/>
    <property type="match status" value="1"/>
</dbReference>
<dbReference type="SUPFAM" id="SSF53383">
    <property type="entry name" value="PLP-dependent transferases"/>
    <property type="match status" value="1"/>
</dbReference>
<dbReference type="GO" id="GO:0030170">
    <property type="term" value="F:pyridoxal phosphate binding"/>
    <property type="evidence" value="ECO:0007669"/>
    <property type="project" value="InterPro"/>
</dbReference>
<dbReference type="CDD" id="cd00609">
    <property type="entry name" value="AAT_like"/>
    <property type="match status" value="1"/>
</dbReference>
<evidence type="ECO:0000256" key="1">
    <source>
        <dbReference type="ARBA" id="ARBA00022576"/>
    </source>
</evidence>
<keyword evidence="3" id="KW-0663">Pyridoxal phosphate</keyword>
<dbReference type="InterPro" id="IPR004839">
    <property type="entry name" value="Aminotransferase_I/II_large"/>
</dbReference>
<name>A0A3M9MIS5_9MICO</name>
<evidence type="ECO:0000259" key="5">
    <source>
        <dbReference type="Pfam" id="PF00155"/>
    </source>
</evidence>
<dbReference type="PANTHER" id="PTHR43643:SF3">
    <property type="entry name" value="HISTIDINOL-PHOSPHATE AMINOTRANSFERASE"/>
    <property type="match status" value="1"/>
</dbReference>
<gene>
    <name evidence="6" type="ORF">EFY87_02370</name>
</gene>
<dbReference type="InterPro" id="IPR015422">
    <property type="entry name" value="PyrdxlP-dep_Trfase_small"/>
</dbReference>
<feature type="region of interest" description="Disordered" evidence="4">
    <location>
        <begin position="1"/>
        <end position="30"/>
    </location>
</feature>
<dbReference type="InterPro" id="IPR015424">
    <property type="entry name" value="PyrdxlP-dep_Trfase"/>
</dbReference>
<evidence type="ECO:0000313" key="7">
    <source>
        <dbReference type="Proteomes" id="UP000271678"/>
    </source>
</evidence>
<evidence type="ECO:0000256" key="2">
    <source>
        <dbReference type="ARBA" id="ARBA00022679"/>
    </source>
</evidence>
<dbReference type="EMBL" id="RJJQ01000001">
    <property type="protein sequence ID" value="RNI25479.1"/>
    <property type="molecule type" value="Genomic_DNA"/>
</dbReference>
<dbReference type="Pfam" id="PF00155">
    <property type="entry name" value="Aminotran_1_2"/>
    <property type="match status" value="1"/>
</dbReference>
<reference evidence="6 7" key="1">
    <citation type="submission" date="2018-11" db="EMBL/GenBank/DDBJ databases">
        <title>Draft genome of Simplicispira Flexivirga sp. BO-16.</title>
        <authorList>
            <person name="Im W.T."/>
        </authorList>
    </citation>
    <scope>NUCLEOTIDE SEQUENCE [LARGE SCALE GENOMIC DNA]</scope>
    <source>
        <strain evidence="6 7">BO-16</strain>
    </source>
</reference>
<evidence type="ECO:0000256" key="3">
    <source>
        <dbReference type="ARBA" id="ARBA00022898"/>
    </source>
</evidence>
<proteinExistence type="predicted"/>
<keyword evidence="1 6" id="KW-0032">Aminotransferase</keyword>
<evidence type="ECO:0000256" key="4">
    <source>
        <dbReference type="SAM" id="MobiDB-lite"/>
    </source>
</evidence>
<organism evidence="6 7">
    <name type="scientific">Flexivirga caeni</name>
    <dbReference type="NCBI Taxonomy" id="2294115"/>
    <lineage>
        <taxon>Bacteria</taxon>
        <taxon>Bacillati</taxon>
        <taxon>Actinomycetota</taxon>
        <taxon>Actinomycetes</taxon>
        <taxon>Micrococcales</taxon>
        <taxon>Dermacoccaceae</taxon>
        <taxon>Flexivirga</taxon>
    </lineage>
</organism>
<dbReference type="InterPro" id="IPR050106">
    <property type="entry name" value="HistidinolP_aminotransfase"/>
</dbReference>
<feature type="compositionally biased region" description="Basic residues" evidence="4">
    <location>
        <begin position="1"/>
        <end position="29"/>
    </location>
</feature>
<comment type="caution">
    <text evidence="6">The sequence shown here is derived from an EMBL/GenBank/DDBJ whole genome shotgun (WGS) entry which is preliminary data.</text>
</comment>
<dbReference type="PANTHER" id="PTHR43643">
    <property type="entry name" value="HISTIDINOL-PHOSPHATE AMINOTRANSFERASE 2"/>
    <property type="match status" value="1"/>
</dbReference>
<feature type="domain" description="Aminotransferase class I/classII large" evidence="5">
    <location>
        <begin position="67"/>
        <end position="374"/>
    </location>
</feature>
<dbReference type="GO" id="GO:0008483">
    <property type="term" value="F:transaminase activity"/>
    <property type="evidence" value="ECO:0007669"/>
    <property type="project" value="UniProtKB-KW"/>
</dbReference>
<protein>
    <submittedName>
        <fullName evidence="6">Aminotransferase class I/II-fold pyridoxal phosphate-dependent enzyme</fullName>
    </submittedName>
</protein>
<dbReference type="Gene3D" id="3.40.640.10">
    <property type="entry name" value="Type I PLP-dependent aspartate aminotransferase-like (Major domain)"/>
    <property type="match status" value="1"/>
</dbReference>
<dbReference type="AlphaFoldDB" id="A0A3M9MIS5"/>
<keyword evidence="7" id="KW-1185">Reference proteome</keyword>